<evidence type="ECO:0000259" key="2">
    <source>
        <dbReference type="Pfam" id="PF00535"/>
    </source>
</evidence>
<keyword evidence="1" id="KW-0812">Transmembrane</keyword>
<keyword evidence="1" id="KW-1133">Transmembrane helix</keyword>
<evidence type="ECO:0000313" key="3">
    <source>
        <dbReference type="EMBL" id="PQB05494.1"/>
    </source>
</evidence>
<feature type="domain" description="Glycosyltransferase 2-like" evidence="2">
    <location>
        <begin position="19"/>
        <end position="153"/>
    </location>
</feature>
<dbReference type="EMBL" id="MQUB01000001">
    <property type="protein sequence ID" value="PQB05494.1"/>
    <property type="molecule type" value="Genomic_DNA"/>
</dbReference>
<dbReference type="Proteomes" id="UP000239800">
    <property type="component" value="Unassembled WGS sequence"/>
</dbReference>
<dbReference type="PANTHER" id="PTHR22916:SF3">
    <property type="entry name" value="UDP-GLCNAC:BETAGAL BETA-1,3-N-ACETYLGLUCOSAMINYLTRANSFERASE-LIKE PROTEIN 1"/>
    <property type="match status" value="1"/>
</dbReference>
<accession>A0A2S7KS91</accession>
<organism evidence="3 4">
    <name type="scientific">Aureitalea marina</name>
    <dbReference type="NCBI Taxonomy" id="930804"/>
    <lineage>
        <taxon>Bacteria</taxon>
        <taxon>Pseudomonadati</taxon>
        <taxon>Bacteroidota</taxon>
        <taxon>Flavobacteriia</taxon>
        <taxon>Flavobacteriales</taxon>
        <taxon>Flavobacteriaceae</taxon>
        <taxon>Aureitalea</taxon>
    </lineage>
</organism>
<dbReference type="SUPFAM" id="SSF53448">
    <property type="entry name" value="Nucleotide-diphospho-sugar transferases"/>
    <property type="match status" value="1"/>
</dbReference>
<dbReference type="Gene3D" id="3.90.550.10">
    <property type="entry name" value="Spore Coat Polysaccharide Biosynthesis Protein SpsA, Chain A"/>
    <property type="match status" value="1"/>
</dbReference>
<protein>
    <submittedName>
        <fullName evidence="3">Glycosyl transferase</fullName>
    </submittedName>
</protein>
<dbReference type="PANTHER" id="PTHR22916">
    <property type="entry name" value="GLYCOSYLTRANSFERASE"/>
    <property type="match status" value="1"/>
</dbReference>
<name>A0A2S7KS91_9FLAO</name>
<keyword evidence="1" id="KW-0472">Membrane</keyword>
<gene>
    <name evidence="3" type="ORF">BST85_11775</name>
</gene>
<sequence>MPSKGRTKHIDDFVPGLVSVVSPVFNSAPYLQGCIQSVLDQTYTQWEMLLVDDASTDGSSQIMKKAAAMDKRIRIFFNQENQGAAHSRNKATEEAKGEYIAFLDSDDLWEPDKLNLQIQQMESTGNPVCFSNYIRIDEQGHELGIRIKAIPELSYQKQLRNNYIGNLTGIYRVSSIGKIMSPAIRKRQDWAVWLEAIRRSSTPALGLDHDLARYRVGQTSISSKKWRLLSHNYRFYREYLHFSGIKSFTYLLIFLWEYFLNRPRWIERYR</sequence>
<dbReference type="Pfam" id="PF00535">
    <property type="entry name" value="Glycos_transf_2"/>
    <property type="match status" value="1"/>
</dbReference>
<keyword evidence="3" id="KW-0808">Transferase</keyword>
<evidence type="ECO:0000313" key="4">
    <source>
        <dbReference type="Proteomes" id="UP000239800"/>
    </source>
</evidence>
<dbReference type="RefSeq" id="WP_104813438.1">
    <property type="nucleotide sequence ID" value="NZ_MQUB01000001.1"/>
</dbReference>
<dbReference type="InterPro" id="IPR001173">
    <property type="entry name" value="Glyco_trans_2-like"/>
</dbReference>
<dbReference type="AlphaFoldDB" id="A0A2S7KS91"/>
<evidence type="ECO:0000256" key="1">
    <source>
        <dbReference type="SAM" id="Phobius"/>
    </source>
</evidence>
<keyword evidence="4" id="KW-1185">Reference proteome</keyword>
<reference evidence="3 4" key="1">
    <citation type="submission" date="2016-11" db="EMBL/GenBank/DDBJ databases">
        <title>Trade-off between light-utilization and light-protection in marine flavobacteria.</title>
        <authorList>
            <person name="Kumagai Y."/>
        </authorList>
    </citation>
    <scope>NUCLEOTIDE SEQUENCE [LARGE SCALE GENOMIC DNA]</scope>
    <source>
        <strain evidence="3 4">NBRC 107741</strain>
    </source>
</reference>
<comment type="caution">
    <text evidence="3">The sequence shown here is derived from an EMBL/GenBank/DDBJ whole genome shotgun (WGS) entry which is preliminary data.</text>
</comment>
<dbReference type="GO" id="GO:0016758">
    <property type="term" value="F:hexosyltransferase activity"/>
    <property type="evidence" value="ECO:0007669"/>
    <property type="project" value="UniProtKB-ARBA"/>
</dbReference>
<dbReference type="OrthoDB" id="9815829at2"/>
<feature type="transmembrane region" description="Helical" evidence="1">
    <location>
        <begin position="239"/>
        <end position="260"/>
    </location>
</feature>
<dbReference type="InterPro" id="IPR029044">
    <property type="entry name" value="Nucleotide-diphossugar_trans"/>
</dbReference>
<proteinExistence type="predicted"/>